<protein>
    <submittedName>
        <fullName evidence="1">Uncharacterized protein</fullName>
    </submittedName>
</protein>
<keyword evidence="2" id="KW-1185">Reference proteome</keyword>
<evidence type="ECO:0000313" key="1">
    <source>
        <dbReference type="EMBL" id="SHJ88070.1"/>
    </source>
</evidence>
<accession>A0A1M6MXF3</accession>
<gene>
    <name evidence="1" type="ORF">SAMN02745883_00686</name>
</gene>
<sequence length="124" mass="13125">MPLTNAGRDEIAAALIGEGIPFNNSNAKIGVGDGDTAFAATQTDLTGTNKFRKGMDTGYPIRDGNTITFRATFGGDEANFAWKEWGVFNAASGGVMLNRVVDNNGTKLQGQTWTFTVTITINAS</sequence>
<dbReference type="RefSeq" id="WP_072965983.1">
    <property type="nucleotide sequence ID" value="NZ_FRAJ01000005.1"/>
</dbReference>
<dbReference type="Proteomes" id="UP000184082">
    <property type="component" value="Unassembled WGS sequence"/>
</dbReference>
<organism evidence="1 2">
    <name type="scientific">Caminicella sporogenes DSM 14501</name>
    <dbReference type="NCBI Taxonomy" id="1121266"/>
    <lineage>
        <taxon>Bacteria</taxon>
        <taxon>Bacillati</taxon>
        <taxon>Bacillota</taxon>
        <taxon>Clostridia</taxon>
        <taxon>Peptostreptococcales</taxon>
        <taxon>Caminicellaceae</taxon>
        <taxon>Caminicella</taxon>
    </lineage>
</organism>
<name>A0A1M6MXF3_9FIRM</name>
<proteinExistence type="predicted"/>
<reference evidence="1 2" key="1">
    <citation type="submission" date="2016-11" db="EMBL/GenBank/DDBJ databases">
        <authorList>
            <person name="Jaros S."/>
            <person name="Januszkiewicz K."/>
            <person name="Wedrychowicz H."/>
        </authorList>
    </citation>
    <scope>NUCLEOTIDE SEQUENCE [LARGE SCALE GENOMIC DNA]</scope>
    <source>
        <strain evidence="1 2">DSM 14501</strain>
    </source>
</reference>
<dbReference type="AlphaFoldDB" id="A0A1M6MXF3"/>
<dbReference type="STRING" id="1121266.SAMN02745883_00686"/>
<dbReference type="EMBL" id="FRAJ01000005">
    <property type="protein sequence ID" value="SHJ88070.1"/>
    <property type="molecule type" value="Genomic_DNA"/>
</dbReference>
<evidence type="ECO:0000313" key="2">
    <source>
        <dbReference type="Proteomes" id="UP000184082"/>
    </source>
</evidence>